<keyword evidence="3" id="KW-0819">tRNA processing</keyword>
<dbReference type="EC" id="6.3.4.19" evidence="1"/>
<protein>
    <recommendedName>
        <fullName evidence="1">tRNA(Ile)-lysidine synthetase</fullName>
        <ecNumber evidence="1">6.3.4.19</ecNumber>
    </recommendedName>
</protein>
<dbReference type="PANTHER" id="PTHR43033">
    <property type="entry name" value="TRNA(ILE)-LYSIDINE SYNTHASE-RELATED"/>
    <property type="match status" value="1"/>
</dbReference>
<evidence type="ECO:0000256" key="1">
    <source>
        <dbReference type="ARBA" id="ARBA00013267"/>
    </source>
</evidence>
<accession>A0A9P3L9F4</accession>
<dbReference type="AlphaFoldDB" id="A0A9P3L9F4"/>
<keyword evidence="4" id="KW-0547">Nucleotide-binding</keyword>
<dbReference type="InterPro" id="IPR012795">
    <property type="entry name" value="tRNA_Ile_lys_synt_N"/>
</dbReference>
<gene>
    <name evidence="8" type="ORF">PsYK624_031680</name>
</gene>
<dbReference type="InterPro" id="IPR014729">
    <property type="entry name" value="Rossmann-like_a/b/a_fold"/>
</dbReference>
<dbReference type="Gene3D" id="3.40.50.620">
    <property type="entry name" value="HUPs"/>
    <property type="match status" value="1"/>
</dbReference>
<dbReference type="CDD" id="cd01992">
    <property type="entry name" value="TilS_N"/>
    <property type="match status" value="1"/>
</dbReference>
<comment type="catalytic activity">
    <reaction evidence="6">
        <text>cytidine(34) in tRNA(Ile2) + L-lysine + ATP = lysidine(34) in tRNA(Ile2) + AMP + diphosphate + H(+)</text>
        <dbReference type="Rhea" id="RHEA:43744"/>
        <dbReference type="Rhea" id="RHEA-COMP:10625"/>
        <dbReference type="Rhea" id="RHEA-COMP:10670"/>
        <dbReference type="ChEBI" id="CHEBI:15378"/>
        <dbReference type="ChEBI" id="CHEBI:30616"/>
        <dbReference type="ChEBI" id="CHEBI:32551"/>
        <dbReference type="ChEBI" id="CHEBI:33019"/>
        <dbReference type="ChEBI" id="CHEBI:82748"/>
        <dbReference type="ChEBI" id="CHEBI:83665"/>
        <dbReference type="ChEBI" id="CHEBI:456215"/>
        <dbReference type="EC" id="6.3.4.19"/>
    </reaction>
</comment>
<dbReference type="InterPro" id="IPR011063">
    <property type="entry name" value="TilS/TtcA_N"/>
</dbReference>
<evidence type="ECO:0000256" key="5">
    <source>
        <dbReference type="ARBA" id="ARBA00022840"/>
    </source>
</evidence>
<dbReference type="GO" id="GO:0032267">
    <property type="term" value="F:tRNA(Ile)-lysidine synthase activity"/>
    <property type="evidence" value="ECO:0007669"/>
    <property type="project" value="UniProtKB-EC"/>
</dbReference>
<dbReference type="InterPro" id="IPR012094">
    <property type="entry name" value="tRNA_Ile_lys_synt"/>
</dbReference>
<sequence length="554" mass="61852">MPLWQNISRRTLSTAAAKASQNVAPAPISVGEFYEHLQRCMPPAGWGDRLVVANSGGPDSVCLLHLLASVVKQRSSSHAPEPPAFPSRVYSVHVNHNLQAVNMAMQEVARDTAHNIGVEHRTEVIPWGTGPFPHKPESGKPIEEVARQARHARLLVAMQALNAPCIAYAHHADDQVETSLMRFAKGSQIWGAVGMRPIRRWGMGQQADIIPAGAAGMLHWIVRPLLDVSKDRILATCEANELEYAIDPTNFQPEITLRNSLRAYLQDRDIHLASSADTPYRPTWLAQADAESYEQAIQQLARGTPRMADLREATRQLGKEVERLEMLASSALRQCALPSPPSTVVLSHTALASITDPLVRHAIVRRILRYVSPKPWGTLAAVAHGDLAKHDAIVRRLWSDDAVPATQYAGGADVLWTPATLNYRGELRQRVPKDSKEPALWVVQRAPPMRSALPALTVDLTEQLRAFEGPRMLYLYDNRFWFRFDKEWAGEGISVAEVLKQGRVEIRPEAQQYHLPQVVWVREGKDDMLLGRYAPTWHSVPWIQTLCIRVLTIL</sequence>
<name>A0A9P3L9F4_9APHY</name>
<evidence type="ECO:0000256" key="2">
    <source>
        <dbReference type="ARBA" id="ARBA00022598"/>
    </source>
</evidence>
<evidence type="ECO:0000256" key="3">
    <source>
        <dbReference type="ARBA" id="ARBA00022694"/>
    </source>
</evidence>
<evidence type="ECO:0000259" key="7">
    <source>
        <dbReference type="Pfam" id="PF01171"/>
    </source>
</evidence>
<dbReference type="GO" id="GO:0005524">
    <property type="term" value="F:ATP binding"/>
    <property type="evidence" value="ECO:0007669"/>
    <property type="project" value="UniProtKB-KW"/>
</dbReference>
<feature type="domain" description="tRNA(Ile)-lysidine/2-thiocytidine synthase N-terminal" evidence="7">
    <location>
        <begin position="50"/>
        <end position="263"/>
    </location>
</feature>
<reference evidence="8 9" key="1">
    <citation type="submission" date="2021-08" db="EMBL/GenBank/DDBJ databases">
        <title>Draft Genome Sequence of Phanerochaete sordida strain YK-624.</title>
        <authorList>
            <person name="Mori T."/>
            <person name="Dohra H."/>
            <person name="Suzuki T."/>
            <person name="Kawagishi H."/>
            <person name="Hirai H."/>
        </authorList>
    </citation>
    <scope>NUCLEOTIDE SEQUENCE [LARGE SCALE GENOMIC DNA]</scope>
    <source>
        <strain evidence="8 9">YK-624</strain>
    </source>
</reference>
<evidence type="ECO:0000256" key="6">
    <source>
        <dbReference type="ARBA" id="ARBA00048539"/>
    </source>
</evidence>
<dbReference type="Pfam" id="PF01171">
    <property type="entry name" value="ATP_bind_3"/>
    <property type="match status" value="1"/>
</dbReference>
<dbReference type="OrthoDB" id="434144at2759"/>
<dbReference type="HAMAP" id="MF_01161">
    <property type="entry name" value="tRNA_Ile_lys_synt"/>
    <property type="match status" value="1"/>
</dbReference>
<dbReference type="EMBL" id="BPQB01000005">
    <property type="protein sequence ID" value="GJE87085.1"/>
    <property type="molecule type" value="Genomic_DNA"/>
</dbReference>
<dbReference type="Proteomes" id="UP000703269">
    <property type="component" value="Unassembled WGS sequence"/>
</dbReference>
<dbReference type="PANTHER" id="PTHR43033:SF5">
    <property type="entry name" value="TRNA(ILE)-LYSIDINE SYNTHETASE"/>
    <property type="match status" value="1"/>
</dbReference>
<keyword evidence="9" id="KW-1185">Reference proteome</keyword>
<dbReference type="GO" id="GO:0008033">
    <property type="term" value="P:tRNA processing"/>
    <property type="evidence" value="ECO:0007669"/>
    <property type="project" value="UniProtKB-KW"/>
</dbReference>
<comment type="caution">
    <text evidence="8">The sequence shown here is derived from an EMBL/GenBank/DDBJ whole genome shotgun (WGS) entry which is preliminary data.</text>
</comment>
<evidence type="ECO:0000256" key="4">
    <source>
        <dbReference type="ARBA" id="ARBA00022741"/>
    </source>
</evidence>
<evidence type="ECO:0000313" key="8">
    <source>
        <dbReference type="EMBL" id="GJE87085.1"/>
    </source>
</evidence>
<organism evidence="8 9">
    <name type="scientific">Phanerochaete sordida</name>
    <dbReference type="NCBI Taxonomy" id="48140"/>
    <lineage>
        <taxon>Eukaryota</taxon>
        <taxon>Fungi</taxon>
        <taxon>Dikarya</taxon>
        <taxon>Basidiomycota</taxon>
        <taxon>Agaricomycotina</taxon>
        <taxon>Agaricomycetes</taxon>
        <taxon>Polyporales</taxon>
        <taxon>Phanerochaetaceae</taxon>
        <taxon>Phanerochaete</taxon>
    </lineage>
</organism>
<dbReference type="NCBIfam" id="TIGR02432">
    <property type="entry name" value="lysidine_TilS_N"/>
    <property type="match status" value="1"/>
</dbReference>
<evidence type="ECO:0000313" key="9">
    <source>
        <dbReference type="Proteomes" id="UP000703269"/>
    </source>
</evidence>
<keyword evidence="5" id="KW-0067">ATP-binding</keyword>
<keyword evidence="2" id="KW-0436">Ligase</keyword>
<proteinExistence type="inferred from homology"/>
<dbReference type="SUPFAM" id="SSF52402">
    <property type="entry name" value="Adenine nucleotide alpha hydrolases-like"/>
    <property type="match status" value="1"/>
</dbReference>